<dbReference type="EMBL" id="JANKHO010000268">
    <property type="protein sequence ID" value="KAJ3512286.1"/>
    <property type="molecule type" value="Genomic_DNA"/>
</dbReference>
<evidence type="ECO:0000313" key="4">
    <source>
        <dbReference type="Proteomes" id="UP001148786"/>
    </source>
</evidence>
<evidence type="ECO:0000256" key="1">
    <source>
        <dbReference type="SAM" id="Phobius"/>
    </source>
</evidence>
<comment type="caution">
    <text evidence="3">The sequence shown here is derived from an EMBL/GenBank/DDBJ whole genome shotgun (WGS) entry which is preliminary data.</text>
</comment>
<protein>
    <recommendedName>
        <fullName evidence="2">DUF6534 domain-containing protein</fullName>
    </recommendedName>
</protein>
<reference evidence="3" key="1">
    <citation type="submission" date="2022-07" db="EMBL/GenBank/DDBJ databases">
        <title>Genome Sequence of Agrocybe chaxingu.</title>
        <authorList>
            <person name="Buettner E."/>
        </authorList>
    </citation>
    <scope>NUCLEOTIDE SEQUENCE</scope>
    <source>
        <strain evidence="3">MP-N11</strain>
    </source>
</reference>
<name>A0A9W8MYF2_9AGAR</name>
<dbReference type="InterPro" id="IPR045339">
    <property type="entry name" value="DUF6534"/>
</dbReference>
<keyword evidence="1" id="KW-0812">Transmembrane</keyword>
<organism evidence="3 4">
    <name type="scientific">Agrocybe chaxingu</name>
    <dbReference type="NCBI Taxonomy" id="84603"/>
    <lineage>
        <taxon>Eukaryota</taxon>
        <taxon>Fungi</taxon>
        <taxon>Dikarya</taxon>
        <taxon>Basidiomycota</taxon>
        <taxon>Agaricomycotina</taxon>
        <taxon>Agaricomycetes</taxon>
        <taxon>Agaricomycetidae</taxon>
        <taxon>Agaricales</taxon>
        <taxon>Agaricineae</taxon>
        <taxon>Strophariaceae</taxon>
        <taxon>Agrocybe</taxon>
    </lineage>
</organism>
<feature type="transmembrane region" description="Helical" evidence="1">
    <location>
        <begin position="6"/>
        <end position="29"/>
    </location>
</feature>
<evidence type="ECO:0000259" key="2">
    <source>
        <dbReference type="Pfam" id="PF20152"/>
    </source>
</evidence>
<dbReference type="Proteomes" id="UP001148786">
    <property type="component" value="Unassembled WGS sequence"/>
</dbReference>
<feature type="transmembrane region" description="Helical" evidence="1">
    <location>
        <begin position="41"/>
        <end position="63"/>
    </location>
</feature>
<accession>A0A9W8MYF2</accession>
<gene>
    <name evidence="3" type="ORF">NLJ89_g3605</name>
</gene>
<keyword evidence="1" id="KW-1133">Transmembrane helix</keyword>
<keyword evidence="4" id="KW-1185">Reference proteome</keyword>
<feature type="transmembrane region" description="Helical" evidence="1">
    <location>
        <begin position="83"/>
        <end position="104"/>
    </location>
</feature>
<dbReference type="PANTHER" id="PTHR40465">
    <property type="entry name" value="CHROMOSOME 1, WHOLE GENOME SHOTGUN SEQUENCE"/>
    <property type="match status" value="1"/>
</dbReference>
<feature type="domain" description="DUF6534" evidence="2">
    <location>
        <begin position="94"/>
        <end position="166"/>
    </location>
</feature>
<sequence length="244" mass="27287">MSNLGPTLGVLVLGVFLNTYLYGIVSYQYMAYANTKFNDPLWMKVTVLSLFLLDTVHTASLIHMVWHYSISHFGDVAALSNNIWGLPFTVLVTALIAFLTQLFLGYRSRTGFETSDTVINRLMRATIQTGVLCGICSILALIVFLKKPDTQLYGFFGFPISRLYTNYTNTKTGAHYADTHGHSFVPPIFVRLLGQRQEAVRTVTGSLRLQVRKDIETELKFDDIAPGSQTKLTKGQPSFERISG</sequence>
<keyword evidence="1" id="KW-0472">Membrane</keyword>
<dbReference type="OrthoDB" id="2562493at2759"/>
<dbReference type="AlphaFoldDB" id="A0A9W8MYF2"/>
<feature type="transmembrane region" description="Helical" evidence="1">
    <location>
        <begin position="125"/>
        <end position="145"/>
    </location>
</feature>
<evidence type="ECO:0000313" key="3">
    <source>
        <dbReference type="EMBL" id="KAJ3512286.1"/>
    </source>
</evidence>
<dbReference type="PANTHER" id="PTHR40465:SF1">
    <property type="entry name" value="DUF6534 DOMAIN-CONTAINING PROTEIN"/>
    <property type="match status" value="1"/>
</dbReference>
<proteinExistence type="predicted"/>
<dbReference type="Pfam" id="PF20152">
    <property type="entry name" value="DUF6534"/>
    <property type="match status" value="1"/>
</dbReference>